<dbReference type="Proteomes" id="UP001160483">
    <property type="component" value="Unassembled WGS sequence"/>
</dbReference>
<accession>A0AAU9LFM2</accession>
<feature type="signal peptide" evidence="1">
    <location>
        <begin position="1"/>
        <end position="32"/>
    </location>
</feature>
<gene>
    <name evidence="2" type="ORF">PBS003_LOCUS9573</name>
</gene>
<organism evidence="2 3">
    <name type="scientific">Peronospora belbahrii</name>
    <dbReference type="NCBI Taxonomy" id="622444"/>
    <lineage>
        <taxon>Eukaryota</taxon>
        <taxon>Sar</taxon>
        <taxon>Stramenopiles</taxon>
        <taxon>Oomycota</taxon>
        <taxon>Peronosporomycetes</taxon>
        <taxon>Peronosporales</taxon>
        <taxon>Peronosporaceae</taxon>
        <taxon>Peronospora</taxon>
    </lineage>
</organism>
<reference evidence="2" key="1">
    <citation type="submission" date="2021-11" db="EMBL/GenBank/DDBJ databases">
        <authorList>
            <person name="Islam A."/>
            <person name="Islam S."/>
            <person name="Flora M.S."/>
            <person name="Rahman M."/>
            <person name="Ziaur R.M."/>
            <person name="Epstein J.H."/>
            <person name="Hassan M."/>
            <person name="Klassen M."/>
            <person name="Woodard K."/>
            <person name="Webb A."/>
            <person name="Webby R.J."/>
            <person name="El Zowalaty M.E."/>
        </authorList>
    </citation>
    <scope>NUCLEOTIDE SEQUENCE</scope>
    <source>
        <strain evidence="2">Pbs3</strain>
    </source>
</reference>
<protein>
    <recommendedName>
        <fullName evidence="4">RxLR effector protein</fullName>
    </recommendedName>
</protein>
<evidence type="ECO:0008006" key="4">
    <source>
        <dbReference type="Google" id="ProtNLM"/>
    </source>
</evidence>
<sequence length="547" mass="62812">MPFVSNAGHVLYAMVLTAATLLACSATNDAAAEPIHKNFPRSFYASNTAHYRTSTSRYLRSNADMAMTDLDEESERGPNLAPTRDVTPTATFQETPIRKIKEWWNLMQDSKRFIVGTKFQDWWQHLSKVKQSRIGREFEKWWWLLSRKSDRYVYNRLKLHETKMELFDSLDLPRYIEFLKLRHKNYYSAMLTSMKEHYTSNEALVGVLVAGLNAKEEESREIATTLLSYQLRLWELDRGGLELGEAFQLMKLSSVKADGFWSSPAVDMWINFNPSSLNPNLLKDKLNILTQHFGDDKIGGVLFAGLGSYSTATIAQLLNLKIKTWKGASMSNTDIFARLEINDKLSEQDFNKWVHFIDVLNPNPTLLGNTISIKLFHTEEEYAHAIVSGTLFGQTDFIAERLMFLMRKKWEDAKQNHKSVDDVFKLLELDEVSFHHFNTPSVINFTKYAAARGKTNAEIYDRLKSSYKDDLLAAVLQVAVRSGKDSDSVMPPLLSLHFEHWMKSGVNPENIPEKLEKLKASHQEVYNEVIDAYTKFYSSHKTEIPSN</sequence>
<name>A0AAU9LFM2_9STRA</name>
<keyword evidence="1" id="KW-0732">Signal</keyword>
<evidence type="ECO:0000256" key="1">
    <source>
        <dbReference type="SAM" id="SignalP"/>
    </source>
</evidence>
<proteinExistence type="predicted"/>
<evidence type="ECO:0000313" key="2">
    <source>
        <dbReference type="EMBL" id="CAH0482997.1"/>
    </source>
</evidence>
<dbReference type="AlphaFoldDB" id="A0AAU9LFM2"/>
<dbReference type="EMBL" id="CAKKTJ010000337">
    <property type="protein sequence ID" value="CAH0482997.1"/>
    <property type="molecule type" value="Genomic_DNA"/>
</dbReference>
<feature type="chain" id="PRO_5043538232" description="RxLR effector protein" evidence="1">
    <location>
        <begin position="33"/>
        <end position="547"/>
    </location>
</feature>
<evidence type="ECO:0000313" key="3">
    <source>
        <dbReference type="Proteomes" id="UP001160483"/>
    </source>
</evidence>
<comment type="caution">
    <text evidence="2">The sequence shown here is derived from an EMBL/GenBank/DDBJ whole genome shotgun (WGS) entry which is preliminary data.</text>
</comment>